<keyword evidence="1" id="KW-0472">Membrane</keyword>
<dbReference type="Proteomes" id="UP000239649">
    <property type="component" value="Unassembled WGS sequence"/>
</dbReference>
<sequence>MADAGQQQRERRLWLALGASACFQALTMSLVVVLLMGGVRSPLPAADGTEPADLQGRRGGRQLLGAAVQPWRVENGFVVFDAPVNFTSDVTANSKVDLNGMTYVQWLRVDDLARLYKVIIEGSVSIKRSLEVNETAFVRGDLQTENLGSRRRRRDRQPVQGPG</sequence>
<dbReference type="EMBL" id="LHPF02000164">
    <property type="protein sequence ID" value="PSC67046.1"/>
    <property type="molecule type" value="Genomic_DNA"/>
</dbReference>
<accession>A0A2P6UYZ3</accession>
<dbReference type="AlphaFoldDB" id="A0A2P6UYZ3"/>
<proteinExistence type="predicted"/>
<organism evidence="2 3">
    <name type="scientific">Micractinium conductrix</name>
    <dbReference type="NCBI Taxonomy" id="554055"/>
    <lineage>
        <taxon>Eukaryota</taxon>
        <taxon>Viridiplantae</taxon>
        <taxon>Chlorophyta</taxon>
        <taxon>core chlorophytes</taxon>
        <taxon>Trebouxiophyceae</taxon>
        <taxon>Chlorellales</taxon>
        <taxon>Chlorellaceae</taxon>
        <taxon>Chlorella clade</taxon>
        <taxon>Micractinium</taxon>
    </lineage>
</organism>
<keyword evidence="1" id="KW-1133">Transmembrane helix</keyword>
<feature type="transmembrane region" description="Helical" evidence="1">
    <location>
        <begin position="12"/>
        <end position="36"/>
    </location>
</feature>
<name>A0A2P6UYZ3_9CHLO</name>
<evidence type="ECO:0000313" key="2">
    <source>
        <dbReference type="EMBL" id="PSC67046.1"/>
    </source>
</evidence>
<protein>
    <submittedName>
        <fullName evidence="2">Uncharacterized protein</fullName>
    </submittedName>
</protein>
<evidence type="ECO:0000256" key="1">
    <source>
        <dbReference type="SAM" id="Phobius"/>
    </source>
</evidence>
<evidence type="ECO:0000313" key="3">
    <source>
        <dbReference type="Proteomes" id="UP000239649"/>
    </source>
</evidence>
<keyword evidence="3" id="KW-1185">Reference proteome</keyword>
<comment type="caution">
    <text evidence="2">The sequence shown here is derived from an EMBL/GenBank/DDBJ whole genome shotgun (WGS) entry which is preliminary data.</text>
</comment>
<keyword evidence="1" id="KW-0812">Transmembrane</keyword>
<reference evidence="2 3" key="1">
    <citation type="journal article" date="2018" name="Plant J.">
        <title>Genome sequences of Chlorella sorokiniana UTEX 1602 and Micractinium conductrix SAG 241.80: implications to maltose excretion by a green alga.</title>
        <authorList>
            <person name="Arriola M.B."/>
            <person name="Velmurugan N."/>
            <person name="Zhang Y."/>
            <person name="Plunkett M.H."/>
            <person name="Hondzo H."/>
            <person name="Barney B.M."/>
        </authorList>
    </citation>
    <scope>NUCLEOTIDE SEQUENCE [LARGE SCALE GENOMIC DNA]</scope>
    <source>
        <strain evidence="2 3">SAG 241.80</strain>
    </source>
</reference>
<gene>
    <name evidence="2" type="ORF">C2E20_9286</name>
</gene>